<dbReference type="Proteomes" id="UP000821865">
    <property type="component" value="Chromosome 1"/>
</dbReference>
<proteinExistence type="predicted"/>
<comment type="caution">
    <text evidence="1">The sequence shown here is derived from an EMBL/GenBank/DDBJ whole genome shotgun (WGS) entry which is preliminary data.</text>
</comment>
<name>A0ACB8DZU6_DERSI</name>
<organism evidence="1 2">
    <name type="scientific">Dermacentor silvarum</name>
    <name type="common">Tick</name>
    <dbReference type="NCBI Taxonomy" id="543639"/>
    <lineage>
        <taxon>Eukaryota</taxon>
        <taxon>Metazoa</taxon>
        <taxon>Ecdysozoa</taxon>
        <taxon>Arthropoda</taxon>
        <taxon>Chelicerata</taxon>
        <taxon>Arachnida</taxon>
        <taxon>Acari</taxon>
        <taxon>Parasitiformes</taxon>
        <taxon>Ixodida</taxon>
        <taxon>Ixodoidea</taxon>
        <taxon>Ixodidae</taxon>
        <taxon>Rhipicephalinae</taxon>
        <taxon>Dermacentor</taxon>
    </lineage>
</organism>
<evidence type="ECO:0000313" key="2">
    <source>
        <dbReference type="Proteomes" id="UP000821865"/>
    </source>
</evidence>
<sequence length="280" mass="31079">MGPAPGARERRSKWPRARRSAVRETGQAPVSASVSATREALGRPWHMRSTRRWSPSMHRHRCGRRLHSGSAYRTLDSATAPYMPTANEGGGGGAAVTTREERAHRALNLEHGSAKPLHGGEPCQAMVDGEPEVAHHQPLGKRNTVDDHAASVASGSSAWVDHDGLRLCRRQAQANSPQEVADRIRRRLELQTHLCHRCRRATDEERHVVRVDHERLEHLLLHCPAFGVESGELRDCYRRCGLPANSLNCLLFPDAHSSLVKRVLSALLDFCSATNLRARL</sequence>
<accession>A0ACB8DZU6</accession>
<dbReference type="EMBL" id="CM023470">
    <property type="protein sequence ID" value="KAH7979796.1"/>
    <property type="molecule type" value="Genomic_DNA"/>
</dbReference>
<evidence type="ECO:0000313" key="1">
    <source>
        <dbReference type="EMBL" id="KAH7979796.1"/>
    </source>
</evidence>
<protein>
    <submittedName>
        <fullName evidence="1">Uncharacterized protein</fullName>
    </submittedName>
</protein>
<keyword evidence="2" id="KW-1185">Reference proteome</keyword>
<reference evidence="1" key="1">
    <citation type="submission" date="2020-05" db="EMBL/GenBank/DDBJ databases">
        <title>Large-scale comparative analyses of tick genomes elucidate their genetic diversity and vector capacities.</title>
        <authorList>
            <person name="Jia N."/>
            <person name="Wang J."/>
            <person name="Shi W."/>
            <person name="Du L."/>
            <person name="Sun Y."/>
            <person name="Zhan W."/>
            <person name="Jiang J."/>
            <person name="Wang Q."/>
            <person name="Zhang B."/>
            <person name="Ji P."/>
            <person name="Sakyi L.B."/>
            <person name="Cui X."/>
            <person name="Yuan T."/>
            <person name="Jiang B."/>
            <person name="Yang W."/>
            <person name="Lam T.T.-Y."/>
            <person name="Chang Q."/>
            <person name="Ding S."/>
            <person name="Wang X."/>
            <person name="Zhu J."/>
            <person name="Ruan X."/>
            <person name="Zhao L."/>
            <person name="Wei J."/>
            <person name="Que T."/>
            <person name="Du C."/>
            <person name="Cheng J."/>
            <person name="Dai P."/>
            <person name="Han X."/>
            <person name="Huang E."/>
            <person name="Gao Y."/>
            <person name="Liu J."/>
            <person name="Shao H."/>
            <person name="Ye R."/>
            <person name="Li L."/>
            <person name="Wei W."/>
            <person name="Wang X."/>
            <person name="Wang C."/>
            <person name="Yang T."/>
            <person name="Huo Q."/>
            <person name="Li W."/>
            <person name="Guo W."/>
            <person name="Chen H."/>
            <person name="Zhou L."/>
            <person name="Ni X."/>
            <person name="Tian J."/>
            <person name="Zhou Y."/>
            <person name="Sheng Y."/>
            <person name="Liu T."/>
            <person name="Pan Y."/>
            <person name="Xia L."/>
            <person name="Li J."/>
            <person name="Zhao F."/>
            <person name="Cao W."/>
        </authorList>
    </citation>
    <scope>NUCLEOTIDE SEQUENCE</scope>
    <source>
        <strain evidence="1">Dsil-2018</strain>
    </source>
</reference>
<gene>
    <name evidence="1" type="ORF">HPB49_011092</name>
</gene>